<keyword evidence="1" id="KW-1133">Transmembrane helix</keyword>
<sequence length="84" mass="9175">MLPLLAALVFMFGLGKKLLVPVRWTVTLSVLLVALYLLGVISAVPVLVTLFVASPFLIHLRYSDKANTLFGLCVVVPLILEVVR</sequence>
<evidence type="ECO:0000313" key="2">
    <source>
        <dbReference type="EMBL" id="KQH86801.1"/>
    </source>
</evidence>
<keyword evidence="1" id="KW-0472">Membrane</keyword>
<comment type="caution">
    <text evidence="2">The sequence shown here is derived from an EMBL/GenBank/DDBJ whole genome shotgun (WGS) entry which is preliminary data.</text>
</comment>
<dbReference type="Proteomes" id="UP000051221">
    <property type="component" value="Unassembled WGS sequence"/>
</dbReference>
<keyword evidence="1" id="KW-0812">Transmembrane</keyword>
<dbReference type="InParanoid" id="A0A0Q2MFP4"/>
<reference evidence="2 3" key="1">
    <citation type="submission" date="2015-08" db="EMBL/GenBank/DDBJ databases">
        <title>Antibacterial properties of a collection of Vibrionaceae strains.</title>
        <authorList>
            <person name="Giubergia S."/>
        </authorList>
    </citation>
    <scope>NUCLEOTIDE SEQUENCE [LARGE SCALE GENOMIC DNA]</scope>
    <source>
        <strain evidence="2 3">S0821</strain>
    </source>
</reference>
<feature type="transmembrane region" description="Helical" evidence="1">
    <location>
        <begin position="29"/>
        <end position="54"/>
    </location>
</feature>
<feature type="transmembrane region" description="Helical" evidence="1">
    <location>
        <begin position="66"/>
        <end position="83"/>
    </location>
</feature>
<dbReference type="AlphaFoldDB" id="A0A0Q2MFP4"/>
<evidence type="ECO:0000313" key="3">
    <source>
        <dbReference type="Proteomes" id="UP000051221"/>
    </source>
</evidence>
<dbReference type="EMBL" id="LKHS01000005">
    <property type="protein sequence ID" value="KQH86801.1"/>
    <property type="molecule type" value="Genomic_DNA"/>
</dbReference>
<organism evidence="2 3">
    <name type="scientific">Vibrio furnissii</name>
    <dbReference type="NCBI Taxonomy" id="29494"/>
    <lineage>
        <taxon>Bacteria</taxon>
        <taxon>Pseudomonadati</taxon>
        <taxon>Pseudomonadota</taxon>
        <taxon>Gammaproteobacteria</taxon>
        <taxon>Vibrionales</taxon>
        <taxon>Vibrionaceae</taxon>
        <taxon>Vibrio</taxon>
    </lineage>
</organism>
<evidence type="ECO:0000256" key="1">
    <source>
        <dbReference type="SAM" id="Phobius"/>
    </source>
</evidence>
<dbReference type="RefSeq" id="WP_004726950.1">
    <property type="nucleotide sequence ID" value="NZ_CABLCD010000014.1"/>
</dbReference>
<proteinExistence type="predicted"/>
<dbReference type="GeneID" id="50537004"/>
<gene>
    <name evidence="2" type="ORF">AMR76_06890</name>
</gene>
<protein>
    <submittedName>
        <fullName evidence="2">Uncharacterized protein</fullName>
    </submittedName>
</protein>
<keyword evidence="3" id="KW-1185">Reference proteome</keyword>
<accession>A0A0Q2MFP4</accession>
<name>A0A0Q2MFP4_VIBFU</name>
<dbReference type="OrthoDB" id="5904820at2"/>